<proteinExistence type="predicted"/>
<reference evidence="3 4" key="1">
    <citation type="submission" date="2016-10" db="EMBL/GenBank/DDBJ databases">
        <authorList>
            <person name="de Groot N.N."/>
        </authorList>
    </citation>
    <scope>NUCLEOTIDE SEQUENCE [LARGE SCALE GENOMIC DNA]</scope>
    <source>
        <strain evidence="3 4">IPL20</strain>
    </source>
</reference>
<dbReference type="AlphaFoldDB" id="A0A1I7NEK5"/>
<feature type="transmembrane region" description="Helical" evidence="2">
    <location>
        <begin position="12"/>
        <end position="32"/>
    </location>
</feature>
<keyword evidence="4" id="KW-1185">Reference proteome</keyword>
<sequence length="116" mass="13090">MPVIEGLDPNLQAIGTFLFMTAVAIFTAYHYVFGKKPKPETKEFAVAGQLADMGPVKELIEQAGLQIQQQIRTNLHLEATAKEISRLADILEQQIEEARREKEIAEEVQRQLKDRG</sequence>
<dbReference type="Proteomes" id="UP000199074">
    <property type="component" value="Unassembled WGS sequence"/>
</dbReference>
<keyword evidence="2" id="KW-0472">Membrane</keyword>
<organism evidence="3 4">
    <name type="scientific">Devosia crocina</name>
    <dbReference type="NCBI Taxonomy" id="429728"/>
    <lineage>
        <taxon>Bacteria</taxon>
        <taxon>Pseudomonadati</taxon>
        <taxon>Pseudomonadota</taxon>
        <taxon>Alphaproteobacteria</taxon>
        <taxon>Hyphomicrobiales</taxon>
        <taxon>Devosiaceae</taxon>
        <taxon>Devosia</taxon>
    </lineage>
</organism>
<name>A0A1I7NEK5_9HYPH</name>
<feature type="coiled-coil region" evidence="1">
    <location>
        <begin position="77"/>
        <end position="115"/>
    </location>
</feature>
<evidence type="ECO:0000313" key="3">
    <source>
        <dbReference type="EMBL" id="SFV33107.1"/>
    </source>
</evidence>
<gene>
    <name evidence="3" type="ORF">SAMN05216456_1887</name>
</gene>
<keyword evidence="2" id="KW-0812">Transmembrane</keyword>
<evidence type="ECO:0000256" key="2">
    <source>
        <dbReference type="SAM" id="Phobius"/>
    </source>
</evidence>
<dbReference type="EMBL" id="FPCK01000001">
    <property type="protein sequence ID" value="SFV33107.1"/>
    <property type="molecule type" value="Genomic_DNA"/>
</dbReference>
<protein>
    <submittedName>
        <fullName evidence="3">Uncharacterized protein</fullName>
    </submittedName>
</protein>
<accession>A0A1I7NEK5</accession>
<evidence type="ECO:0000256" key="1">
    <source>
        <dbReference type="SAM" id="Coils"/>
    </source>
</evidence>
<keyword evidence="1" id="KW-0175">Coiled coil</keyword>
<keyword evidence="2" id="KW-1133">Transmembrane helix</keyword>
<dbReference type="STRING" id="429728.SAMN05216456_1887"/>
<evidence type="ECO:0000313" key="4">
    <source>
        <dbReference type="Proteomes" id="UP000199074"/>
    </source>
</evidence>